<evidence type="ECO:0000256" key="3">
    <source>
        <dbReference type="ARBA" id="ARBA00023163"/>
    </source>
</evidence>
<dbReference type="OrthoDB" id="270177at2"/>
<keyword evidence="2 4" id="KW-0238">DNA-binding</keyword>
<dbReference type="InterPro" id="IPR009057">
    <property type="entry name" value="Homeodomain-like_sf"/>
</dbReference>
<proteinExistence type="predicted"/>
<dbReference type="AlphaFoldDB" id="A0A1E8CI85"/>
<dbReference type="SUPFAM" id="SSF46689">
    <property type="entry name" value="Homeodomain-like"/>
    <property type="match status" value="1"/>
</dbReference>
<comment type="caution">
    <text evidence="6">The sequence shown here is derived from an EMBL/GenBank/DDBJ whole genome shotgun (WGS) entry which is preliminary data.</text>
</comment>
<dbReference type="EMBL" id="MASR01000001">
    <property type="protein sequence ID" value="OFE12089.1"/>
    <property type="molecule type" value="Genomic_DNA"/>
</dbReference>
<keyword evidence="1" id="KW-0805">Transcription regulation</keyword>
<organism evidence="6 7">
    <name type="scientific">Pseudohongiella acticola</name>
    <dbReference type="NCBI Taxonomy" id="1524254"/>
    <lineage>
        <taxon>Bacteria</taxon>
        <taxon>Pseudomonadati</taxon>
        <taxon>Pseudomonadota</taxon>
        <taxon>Gammaproteobacteria</taxon>
        <taxon>Pseudomonadales</taxon>
        <taxon>Pseudohongiellaceae</taxon>
        <taxon>Pseudohongiella</taxon>
    </lineage>
</organism>
<dbReference type="RefSeq" id="WP_070115713.1">
    <property type="nucleotide sequence ID" value="NZ_CAXATG010000002.1"/>
</dbReference>
<keyword evidence="7" id="KW-1185">Reference proteome</keyword>
<dbReference type="GO" id="GO:0000976">
    <property type="term" value="F:transcription cis-regulatory region binding"/>
    <property type="evidence" value="ECO:0007669"/>
    <property type="project" value="TreeGrafter"/>
</dbReference>
<accession>A0A1E8CI85</accession>
<dbReference type="InterPro" id="IPR050109">
    <property type="entry name" value="HTH-type_TetR-like_transc_reg"/>
</dbReference>
<reference evidence="7" key="1">
    <citation type="submission" date="2016-07" db="EMBL/GenBank/DDBJ databases">
        <authorList>
            <person name="Florea S."/>
            <person name="Webb J.S."/>
            <person name="Jaromczyk J."/>
            <person name="Schardl C.L."/>
        </authorList>
    </citation>
    <scope>NUCLEOTIDE SEQUENCE [LARGE SCALE GENOMIC DNA]</scope>
    <source>
        <strain evidence="7">KCTC 42131</strain>
    </source>
</reference>
<feature type="DNA-binding region" description="H-T-H motif" evidence="4">
    <location>
        <begin position="35"/>
        <end position="54"/>
    </location>
</feature>
<dbReference type="PANTHER" id="PTHR30055">
    <property type="entry name" value="HTH-TYPE TRANSCRIPTIONAL REGULATOR RUTR"/>
    <property type="match status" value="1"/>
</dbReference>
<dbReference type="PROSITE" id="PS01081">
    <property type="entry name" value="HTH_TETR_1"/>
    <property type="match status" value="1"/>
</dbReference>
<sequence>MTVRRRRAKEKQERHDEILDAAELTFFDKGYEQTSMDDIARAAQLSRALLYVYFKDKAAIMRGVMLRAAQSLQRRFEAALEAGKTGVAQIEGIGHAYHAFSVDEANYFDVLTSMATFPGPDESDSQLLALDHCRECVNDLMVKALRNGLSDGSLSETYIKDPLQTAFYLQGALHGVIMQTRSAKSSQTDYPQGGELIKYTISMLTNSIEP</sequence>
<dbReference type="STRING" id="1524254.PHACT_02210"/>
<dbReference type="GO" id="GO:0003700">
    <property type="term" value="F:DNA-binding transcription factor activity"/>
    <property type="evidence" value="ECO:0007669"/>
    <property type="project" value="TreeGrafter"/>
</dbReference>
<dbReference type="InterPro" id="IPR001647">
    <property type="entry name" value="HTH_TetR"/>
</dbReference>
<dbReference type="Pfam" id="PF00440">
    <property type="entry name" value="TetR_N"/>
    <property type="match status" value="1"/>
</dbReference>
<evidence type="ECO:0000256" key="1">
    <source>
        <dbReference type="ARBA" id="ARBA00023015"/>
    </source>
</evidence>
<evidence type="ECO:0000256" key="4">
    <source>
        <dbReference type="PROSITE-ProRule" id="PRU00335"/>
    </source>
</evidence>
<dbReference type="PANTHER" id="PTHR30055:SF234">
    <property type="entry name" value="HTH-TYPE TRANSCRIPTIONAL REGULATOR BETI"/>
    <property type="match status" value="1"/>
</dbReference>
<feature type="domain" description="HTH tetR-type" evidence="5">
    <location>
        <begin position="12"/>
        <end position="72"/>
    </location>
</feature>
<dbReference type="Proteomes" id="UP000175669">
    <property type="component" value="Unassembled WGS sequence"/>
</dbReference>
<evidence type="ECO:0000313" key="6">
    <source>
        <dbReference type="EMBL" id="OFE12089.1"/>
    </source>
</evidence>
<gene>
    <name evidence="6" type="ORF">PHACT_02210</name>
</gene>
<dbReference type="Gene3D" id="1.10.357.10">
    <property type="entry name" value="Tetracycline Repressor, domain 2"/>
    <property type="match status" value="1"/>
</dbReference>
<name>A0A1E8CI85_9GAMM</name>
<keyword evidence="3" id="KW-0804">Transcription</keyword>
<evidence type="ECO:0000259" key="5">
    <source>
        <dbReference type="PROSITE" id="PS50977"/>
    </source>
</evidence>
<protein>
    <recommendedName>
        <fullName evidence="5">HTH tetR-type domain-containing protein</fullName>
    </recommendedName>
</protein>
<dbReference type="PROSITE" id="PS50977">
    <property type="entry name" value="HTH_TETR_2"/>
    <property type="match status" value="1"/>
</dbReference>
<evidence type="ECO:0000313" key="7">
    <source>
        <dbReference type="Proteomes" id="UP000175669"/>
    </source>
</evidence>
<dbReference type="FunFam" id="1.10.10.60:FF:000141">
    <property type="entry name" value="TetR family transcriptional regulator"/>
    <property type="match status" value="1"/>
</dbReference>
<dbReference type="PRINTS" id="PR00455">
    <property type="entry name" value="HTHTETR"/>
</dbReference>
<evidence type="ECO:0000256" key="2">
    <source>
        <dbReference type="ARBA" id="ARBA00023125"/>
    </source>
</evidence>
<dbReference type="InterPro" id="IPR023772">
    <property type="entry name" value="DNA-bd_HTH_TetR-type_CS"/>
</dbReference>